<gene>
    <name evidence="2" type="ORF">LDX50_01465</name>
</gene>
<dbReference type="RefSeq" id="WP_225696626.1">
    <property type="nucleotide sequence ID" value="NZ_JAIXNE010000001.1"/>
</dbReference>
<proteinExistence type="predicted"/>
<keyword evidence="3" id="KW-1185">Reference proteome</keyword>
<dbReference type="Pfam" id="PF13174">
    <property type="entry name" value="TPR_6"/>
    <property type="match status" value="1"/>
</dbReference>
<dbReference type="InterPro" id="IPR019734">
    <property type="entry name" value="TPR_rpt"/>
</dbReference>
<evidence type="ECO:0000313" key="3">
    <source>
        <dbReference type="Proteomes" id="UP001139409"/>
    </source>
</evidence>
<accession>A0A9X1HM33</accession>
<evidence type="ECO:0000313" key="2">
    <source>
        <dbReference type="EMBL" id="MCA6073510.1"/>
    </source>
</evidence>
<dbReference type="EMBL" id="JAIXNE010000001">
    <property type="protein sequence ID" value="MCA6073510.1"/>
    <property type="molecule type" value="Genomic_DNA"/>
</dbReference>
<feature type="region of interest" description="Disordered" evidence="1">
    <location>
        <begin position="276"/>
        <end position="299"/>
    </location>
</feature>
<feature type="compositionally biased region" description="Acidic residues" evidence="1">
    <location>
        <begin position="236"/>
        <end position="245"/>
    </location>
</feature>
<feature type="region of interest" description="Disordered" evidence="1">
    <location>
        <begin position="144"/>
        <end position="260"/>
    </location>
</feature>
<feature type="compositionally biased region" description="Basic and acidic residues" evidence="1">
    <location>
        <begin position="156"/>
        <end position="203"/>
    </location>
</feature>
<dbReference type="Gene3D" id="1.25.40.10">
    <property type="entry name" value="Tetratricopeptide repeat domain"/>
    <property type="match status" value="1"/>
</dbReference>
<name>A0A9X1HM33_9BACT</name>
<feature type="compositionally biased region" description="Basic and acidic residues" evidence="1">
    <location>
        <begin position="212"/>
        <end position="235"/>
    </location>
</feature>
<comment type="caution">
    <text evidence="2">The sequence shown here is derived from an EMBL/GenBank/DDBJ whole genome shotgun (WGS) entry which is preliminary data.</text>
</comment>
<evidence type="ECO:0000256" key="1">
    <source>
        <dbReference type="SAM" id="MobiDB-lite"/>
    </source>
</evidence>
<dbReference type="AlphaFoldDB" id="A0A9X1HM33"/>
<dbReference type="Proteomes" id="UP001139409">
    <property type="component" value="Unassembled WGS sequence"/>
</dbReference>
<organism evidence="2 3">
    <name type="scientific">Fulvivirga sedimenti</name>
    <dbReference type="NCBI Taxonomy" id="2879465"/>
    <lineage>
        <taxon>Bacteria</taxon>
        <taxon>Pseudomonadati</taxon>
        <taxon>Bacteroidota</taxon>
        <taxon>Cytophagia</taxon>
        <taxon>Cytophagales</taxon>
        <taxon>Fulvivirgaceae</taxon>
        <taxon>Fulvivirga</taxon>
    </lineage>
</organism>
<dbReference type="SUPFAM" id="SSF48452">
    <property type="entry name" value="TPR-like"/>
    <property type="match status" value="1"/>
</dbReference>
<protein>
    <submittedName>
        <fullName evidence="2">Tetratricopeptide repeat protein</fullName>
    </submittedName>
</protein>
<sequence length="299" mass="35349">MKYLIALILLVMPLSDLDKIATVNKHKKEAREAYNNGDYATALTHYRFLIDSLQVEEPEVMLNMANTLYQLNDTTRAIERYASLYDTPDKTVRSVANQQLGVVYNKMLQKPEMALEYFKQALKDDPTNEDARYNYELLKKALKDKEKEEQDQDQQEQDKKEQQDKDKQQENQDQQDKNSEQEEQKQDQPSDEKKQDQEGKEGEENQEEESKDQEQQKDDPSKDPKEQKKQEPKDGEPDENDDQQNEDQQNSVAEKLKDMKISEEKARMILEAMKNNEIQYFQQNKRKPTKKRDTSKPDW</sequence>
<reference evidence="2" key="1">
    <citation type="submission" date="2021-09" db="EMBL/GenBank/DDBJ databases">
        <title>Fulvivirga sp. isolated from coastal sediment.</title>
        <authorList>
            <person name="Yu H."/>
        </authorList>
    </citation>
    <scope>NUCLEOTIDE SEQUENCE</scope>
    <source>
        <strain evidence="2">1062</strain>
    </source>
</reference>
<dbReference type="InterPro" id="IPR011990">
    <property type="entry name" value="TPR-like_helical_dom_sf"/>
</dbReference>